<comment type="similarity">
    <text evidence="5">Belongs to the HrcA family.</text>
</comment>
<evidence type="ECO:0000256" key="2">
    <source>
        <dbReference type="ARBA" id="ARBA00023015"/>
    </source>
</evidence>
<dbReference type="SUPFAM" id="SSF55781">
    <property type="entry name" value="GAF domain-like"/>
    <property type="match status" value="1"/>
</dbReference>
<dbReference type="KEGG" id="mgz:GCW_02005"/>
<dbReference type="Gene3D" id="1.10.10.10">
    <property type="entry name" value="Winged helix-like DNA-binding domain superfamily/Winged helix DNA-binding domain"/>
    <property type="match status" value="1"/>
</dbReference>
<dbReference type="InterPro" id="IPR029016">
    <property type="entry name" value="GAF-like_dom_sf"/>
</dbReference>
<dbReference type="EMBL" id="CP006916">
    <property type="protein sequence ID" value="AHB99637.1"/>
    <property type="molecule type" value="Genomic_DNA"/>
</dbReference>
<dbReference type="Gene3D" id="3.30.450.40">
    <property type="match status" value="1"/>
</dbReference>
<keyword evidence="2 5" id="KW-0805">Transcription regulation</keyword>
<dbReference type="GO" id="GO:0003677">
    <property type="term" value="F:DNA binding"/>
    <property type="evidence" value="ECO:0007669"/>
    <property type="project" value="InterPro"/>
</dbReference>
<keyword evidence="3 5" id="KW-0346">Stress response</keyword>
<keyword evidence="1 5" id="KW-0678">Repressor</keyword>
<dbReference type="eggNOG" id="COG1420">
    <property type="taxonomic scope" value="Bacteria"/>
</dbReference>
<name>A0A0F6CKL5_MYCGL</name>
<evidence type="ECO:0000259" key="6">
    <source>
        <dbReference type="Pfam" id="PF01628"/>
    </source>
</evidence>
<dbReference type="GO" id="GO:0045892">
    <property type="term" value="P:negative regulation of DNA-templated transcription"/>
    <property type="evidence" value="ECO:0007669"/>
    <property type="project" value="UniProtKB-UniRule"/>
</dbReference>
<reference evidence="7 8" key="1">
    <citation type="journal article" date="2011" name="PLoS ONE">
        <title>Core proteome of the minimal cell: comparative proteomics of three mollicute species.</title>
        <authorList>
            <person name="Fisunov G.Y."/>
            <person name="Alexeev D.G."/>
            <person name="Bazaleev N.A."/>
            <person name="Ladygina V.G."/>
            <person name="Galyamina M.A."/>
            <person name="Kondratov I.G."/>
            <person name="Zhukova N.A."/>
            <person name="Serebryakova M.V."/>
            <person name="Demina I.A."/>
            <person name="Govorun V.M."/>
        </authorList>
    </citation>
    <scope>NUCLEOTIDE SEQUENCE [LARGE SCALE GENOMIC DNA]</scope>
    <source>
        <strain evidence="7 8">S6</strain>
    </source>
</reference>
<dbReference type="AlphaFoldDB" id="A0A0F6CKL5"/>
<comment type="function">
    <text evidence="5">Negative regulator of class I heat shock genes (grpE-dnaK-dnaJ and groELS operons). Prevents heat-shock induction of these operons.</text>
</comment>
<sequence length="362" mass="41842">MRLKFIVLYNFIIMNNKLTERQILILKAIINEYISTATAVGSKIILEKYFNNEVSSATIRNEMSVLEKEKYIEKPHTSAGRIPTIKGYQYYEANLAETKISERLKQKLMAILNKRYHSIDEVIEQSVEFINNVTNLPSVITKFKSYDLLKRMDLIKINNNTAIILIVSSSGEVIKKTIKYQNSIQYNDVSTCVQIFNDRLVDTPFIELKEKLTAIKEIVRTKVHEYEFVMQRIVNYIFDINEKSTINIKGTKKLVIHPEFHDHNKLSEILNLLENTSIWEQISFMQQKTGKSVITFGQDIGIEGISVASTLIETEQNKHQIAIVGPNRMEYGKIKGLLNILKEQVEKIDHLNLPLEEINKES</sequence>
<dbReference type="PIRSF" id="PIRSF005485">
    <property type="entry name" value="HrcA"/>
    <property type="match status" value="1"/>
</dbReference>
<evidence type="ECO:0000313" key="8">
    <source>
        <dbReference type="Proteomes" id="UP000018735"/>
    </source>
</evidence>
<accession>A0A0F6CKL5</accession>
<evidence type="ECO:0000256" key="4">
    <source>
        <dbReference type="ARBA" id="ARBA00023163"/>
    </source>
</evidence>
<dbReference type="InterPro" id="IPR036388">
    <property type="entry name" value="WH-like_DNA-bd_sf"/>
</dbReference>
<evidence type="ECO:0000256" key="1">
    <source>
        <dbReference type="ARBA" id="ARBA00022491"/>
    </source>
</evidence>
<organism evidence="7 8">
    <name type="scientific">Mycoplasmoides gallisepticum S6</name>
    <dbReference type="NCBI Taxonomy" id="1006581"/>
    <lineage>
        <taxon>Bacteria</taxon>
        <taxon>Bacillati</taxon>
        <taxon>Mycoplasmatota</taxon>
        <taxon>Mycoplasmoidales</taxon>
        <taxon>Mycoplasmoidaceae</taxon>
        <taxon>Mycoplasmoides</taxon>
    </lineage>
</organism>
<dbReference type="PANTHER" id="PTHR34824:SF1">
    <property type="entry name" value="HEAT-INDUCIBLE TRANSCRIPTION REPRESSOR HRCA"/>
    <property type="match status" value="1"/>
</dbReference>
<dbReference type="Gene3D" id="3.30.390.60">
    <property type="entry name" value="Heat-inducible transcription repressor hrca homolog, domain 3"/>
    <property type="match status" value="1"/>
</dbReference>
<dbReference type="SUPFAM" id="SSF46785">
    <property type="entry name" value="Winged helix' DNA-binding domain"/>
    <property type="match status" value="1"/>
</dbReference>
<dbReference type="HOGENOM" id="CLU_050019_1_0_14"/>
<dbReference type="Proteomes" id="UP000018735">
    <property type="component" value="Chromosome"/>
</dbReference>
<dbReference type="InterPro" id="IPR002571">
    <property type="entry name" value="HrcA"/>
</dbReference>
<dbReference type="PANTHER" id="PTHR34824">
    <property type="entry name" value="HEAT-INDUCIBLE TRANSCRIPTION REPRESSOR HRCA"/>
    <property type="match status" value="1"/>
</dbReference>
<dbReference type="InterPro" id="IPR021153">
    <property type="entry name" value="HrcA_C"/>
</dbReference>
<dbReference type="NCBIfam" id="TIGR00331">
    <property type="entry name" value="hrcA"/>
    <property type="match status" value="1"/>
</dbReference>
<evidence type="ECO:0000256" key="5">
    <source>
        <dbReference type="HAMAP-Rule" id="MF_00081"/>
    </source>
</evidence>
<proteinExistence type="inferred from homology"/>
<dbReference type="HAMAP" id="MF_00081">
    <property type="entry name" value="HrcA"/>
    <property type="match status" value="1"/>
</dbReference>
<feature type="domain" description="Heat-inducible transcription repressor HrcA C-terminal" evidence="6">
    <location>
        <begin position="120"/>
        <end position="334"/>
    </location>
</feature>
<keyword evidence="4 5" id="KW-0804">Transcription</keyword>
<protein>
    <recommendedName>
        <fullName evidence="5">Heat-inducible transcription repressor HrcA</fullName>
    </recommendedName>
</protein>
<evidence type="ECO:0000313" key="7">
    <source>
        <dbReference type="EMBL" id="AHB99637.1"/>
    </source>
</evidence>
<dbReference type="InterPro" id="IPR023120">
    <property type="entry name" value="WHTH_transcript_rep_HrcA_IDD"/>
</dbReference>
<dbReference type="Pfam" id="PF01628">
    <property type="entry name" value="HrcA"/>
    <property type="match status" value="1"/>
</dbReference>
<dbReference type="InterPro" id="IPR036390">
    <property type="entry name" value="WH_DNA-bd_sf"/>
</dbReference>
<gene>
    <name evidence="5 7" type="primary">hrcA</name>
    <name evidence="7" type="ORF">GCW_02005</name>
</gene>
<evidence type="ECO:0000256" key="3">
    <source>
        <dbReference type="ARBA" id="ARBA00023016"/>
    </source>
</evidence>